<reference evidence="3" key="1">
    <citation type="journal article" date="2019" name="Int. J. Syst. Evol. Microbiol.">
        <title>The Global Catalogue of Microorganisms (GCM) 10K type strain sequencing project: providing services to taxonomists for standard genome sequencing and annotation.</title>
        <authorList>
            <consortium name="The Broad Institute Genomics Platform"/>
            <consortium name="The Broad Institute Genome Sequencing Center for Infectious Disease"/>
            <person name="Wu L."/>
            <person name="Ma J."/>
        </authorList>
    </citation>
    <scope>NUCLEOTIDE SEQUENCE [LARGE SCALE GENOMIC DNA]</scope>
    <source>
        <strain evidence="3">JCM 15672</strain>
    </source>
</reference>
<keyword evidence="1" id="KW-1133">Transmembrane helix</keyword>
<keyword evidence="1" id="KW-0812">Transmembrane</keyword>
<evidence type="ECO:0000313" key="3">
    <source>
        <dbReference type="Proteomes" id="UP001501196"/>
    </source>
</evidence>
<feature type="transmembrane region" description="Helical" evidence="1">
    <location>
        <begin position="160"/>
        <end position="181"/>
    </location>
</feature>
<dbReference type="Proteomes" id="UP001501196">
    <property type="component" value="Unassembled WGS sequence"/>
</dbReference>
<keyword evidence="3" id="KW-1185">Reference proteome</keyword>
<keyword evidence="1" id="KW-0472">Membrane</keyword>
<organism evidence="2 3">
    <name type="scientific">Agromyces tropicus</name>
    <dbReference type="NCBI Taxonomy" id="555371"/>
    <lineage>
        <taxon>Bacteria</taxon>
        <taxon>Bacillati</taxon>
        <taxon>Actinomycetota</taxon>
        <taxon>Actinomycetes</taxon>
        <taxon>Micrococcales</taxon>
        <taxon>Microbacteriaceae</taxon>
        <taxon>Agromyces</taxon>
    </lineage>
</organism>
<feature type="transmembrane region" description="Helical" evidence="1">
    <location>
        <begin position="123"/>
        <end position="148"/>
    </location>
</feature>
<feature type="transmembrane region" description="Helical" evidence="1">
    <location>
        <begin position="23"/>
        <end position="43"/>
    </location>
</feature>
<sequence>MSGTLRLTQQEVDPIGGIAATRLVQIGAALSVAVAIVLTAWHGPEIGSPLAAVGGILLVAAAGAVAVVSALPSRAPFTVDRLWFTVGLAVGGAIAEYVSTVGANRYLYDDYGALVVGLLILSLAPYCTWISLLAAGSVAAAVLSILAVGSAGTSAVHASAAALIAVNSVAVLALSAAAAAYSATIVNASLAWQRQANATALERDGGLREGIVRSVQQGRVSVLGREVLPFLAHVMTAERIEVADADRARELAEMLRRALKAGIESTWLDDLASSISAARELPVTVHDPAGTASRLPGDQRPPLTALVSWLTTAERSAAVRIDVRAIDAGALISVRADVAGAPPARREIERFLAVARAVGVRSELEISRENVGVEFRYDA</sequence>
<accession>A0ABP5GCA4</accession>
<evidence type="ECO:0000256" key="1">
    <source>
        <dbReference type="SAM" id="Phobius"/>
    </source>
</evidence>
<dbReference type="EMBL" id="BAAAPW010000006">
    <property type="protein sequence ID" value="GAA2043864.1"/>
    <property type="molecule type" value="Genomic_DNA"/>
</dbReference>
<proteinExistence type="predicted"/>
<protein>
    <submittedName>
        <fullName evidence="2">Uncharacterized protein</fullName>
    </submittedName>
</protein>
<comment type="caution">
    <text evidence="2">The sequence shown here is derived from an EMBL/GenBank/DDBJ whole genome shotgun (WGS) entry which is preliminary data.</text>
</comment>
<dbReference type="RefSeq" id="WP_344377382.1">
    <property type="nucleotide sequence ID" value="NZ_BAAAPW010000006.1"/>
</dbReference>
<name>A0ABP5GCA4_9MICO</name>
<evidence type="ECO:0000313" key="2">
    <source>
        <dbReference type="EMBL" id="GAA2043864.1"/>
    </source>
</evidence>
<feature type="transmembrane region" description="Helical" evidence="1">
    <location>
        <begin position="82"/>
        <end position="103"/>
    </location>
</feature>
<feature type="transmembrane region" description="Helical" evidence="1">
    <location>
        <begin position="49"/>
        <end position="70"/>
    </location>
</feature>
<gene>
    <name evidence="2" type="ORF">GCM10009819_33290</name>
</gene>